<protein>
    <recommendedName>
        <fullName evidence="4">Exo-alpha-sialidase</fullName>
    </recommendedName>
</protein>
<dbReference type="RefSeq" id="WP_230003342.1">
    <property type="nucleotide sequence ID" value="NZ_CP087134.1"/>
</dbReference>
<organism evidence="2 3">
    <name type="scientific">Flavobacterium cupriresistens</name>
    <dbReference type="NCBI Taxonomy" id="2893885"/>
    <lineage>
        <taxon>Bacteria</taxon>
        <taxon>Pseudomonadati</taxon>
        <taxon>Bacteroidota</taxon>
        <taxon>Flavobacteriia</taxon>
        <taxon>Flavobacteriales</taxon>
        <taxon>Flavobacteriaceae</taxon>
        <taxon>Flavobacterium</taxon>
    </lineage>
</organism>
<keyword evidence="1" id="KW-0732">Signal</keyword>
<reference evidence="2 3" key="1">
    <citation type="submission" date="2023-11" db="EMBL/GenBank/DDBJ databases">
        <title>Unpublished Manusciprt.</title>
        <authorList>
            <person name="Saticioglu I.B."/>
            <person name="Ay H."/>
            <person name="Ajmi N."/>
            <person name="Altun S."/>
            <person name="Duman M."/>
        </authorList>
    </citation>
    <scope>NUCLEOTIDE SEQUENCE [LARGE SCALE GENOMIC DNA]</scope>
    <source>
        <strain evidence="2 3">Fl-318</strain>
    </source>
</reference>
<gene>
    <name evidence="2" type="ORF">SGQ83_12240</name>
</gene>
<dbReference type="Proteomes" id="UP001273350">
    <property type="component" value="Unassembled WGS sequence"/>
</dbReference>
<evidence type="ECO:0000313" key="3">
    <source>
        <dbReference type="Proteomes" id="UP001273350"/>
    </source>
</evidence>
<feature type="signal peptide" evidence="1">
    <location>
        <begin position="1"/>
        <end position="22"/>
    </location>
</feature>
<proteinExistence type="predicted"/>
<evidence type="ECO:0000313" key="2">
    <source>
        <dbReference type="EMBL" id="MDX6190121.1"/>
    </source>
</evidence>
<evidence type="ECO:0008006" key="4">
    <source>
        <dbReference type="Google" id="ProtNLM"/>
    </source>
</evidence>
<dbReference type="SUPFAM" id="SSF50939">
    <property type="entry name" value="Sialidases"/>
    <property type="match status" value="1"/>
</dbReference>
<dbReference type="EMBL" id="JAWXVI010000006">
    <property type="protein sequence ID" value="MDX6190121.1"/>
    <property type="molecule type" value="Genomic_DNA"/>
</dbReference>
<sequence length="342" mass="39006">MKIKLFSFLVVLVFCISCSAQDEDDNDKVITQRITTNEGMNNAFTDLVFFNNKWFISYRESDKHGLGKDGVVKVLSSFNGVNWDLVKEYVMPGIDLRNASFTVNDNQLTAYIHGSKYVNRELVAFTDYKTDYNKESGEWLDLKDVVLDKKKGYETKLLGNEAWPWKVTWYKGKAYSFAYGLNGLFDLYKSSDGLKFNNTNSVQKMNGTPTEATLEVDEEGTFYVLVRKDFSNGIMGKSTDRGNSWEWFGEIPIYDFGGPDFVFYKGGILLSGRESHQVILGYYNFKTNSYQKVMTLKSGGDCSYPGMVIKDGYLWMSYYSAHRNTTGTSIYFSKISLENLGL</sequence>
<comment type="caution">
    <text evidence="2">The sequence shown here is derived from an EMBL/GenBank/DDBJ whole genome shotgun (WGS) entry which is preliminary data.</text>
</comment>
<name>A0ABU4RCW9_9FLAO</name>
<dbReference type="InterPro" id="IPR036278">
    <property type="entry name" value="Sialidase_sf"/>
</dbReference>
<keyword evidence="3" id="KW-1185">Reference proteome</keyword>
<feature type="chain" id="PRO_5046158371" description="Exo-alpha-sialidase" evidence="1">
    <location>
        <begin position="23"/>
        <end position="342"/>
    </location>
</feature>
<evidence type="ECO:0000256" key="1">
    <source>
        <dbReference type="SAM" id="SignalP"/>
    </source>
</evidence>
<accession>A0ABU4RCW9</accession>